<protein>
    <recommendedName>
        <fullName evidence="3">MarR family transcriptional regulator</fullName>
    </recommendedName>
</protein>
<evidence type="ECO:0000313" key="1">
    <source>
        <dbReference type="EMBL" id="MBB6348003.1"/>
    </source>
</evidence>
<organism evidence="1 2">
    <name type="scientific">Nonomuraea muscovyensis</name>
    <dbReference type="NCBI Taxonomy" id="1124761"/>
    <lineage>
        <taxon>Bacteria</taxon>
        <taxon>Bacillati</taxon>
        <taxon>Actinomycetota</taxon>
        <taxon>Actinomycetes</taxon>
        <taxon>Streptosporangiales</taxon>
        <taxon>Streptosporangiaceae</taxon>
        <taxon>Nonomuraea</taxon>
    </lineage>
</organism>
<dbReference type="InterPro" id="IPR036390">
    <property type="entry name" value="WH_DNA-bd_sf"/>
</dbReference>
<dbReference type="EMBL" id="JACHJB010000002">
    <property type="protein sequence ID" value="MBB6348003.1"/>
    <property type="molecule type" value="Genomic_DNA"/>
</dbReference>
<name>A0A7X0EXU8_9ACTN</name>
<sequence>MERPIGYWLKHLDRLIEAAAERVFAEERLSRRHWQVMNVLHRSPKTAANLAEELRPFWGPGAITQEDVTGELVRRGQLSQDGAGRYTLTPDGRAGHAAVREKVNGVRSALLAGLTEEDYDRTVHVLRHMADNLERAAEGR</sequence>
<dbReference type="RefSeq" id="WP_185085846.1">
    <property type="nucleotide sequence ID" value="NZ_JACHJB010000002.1"/>
</dbReference>
<comment type="caution">
    <text evidence="1">The sequence shown here is derived from an EMBL/GenBank/DDBJ whole genome shotgun (WGS) entry which is preliminary data.</text>
</comment>
<reference evidence="1 2" key="1">
    <citation type="submission" date="2020-08" db="EMBL/GenBank/DDBJ databases">
        <title>Sequencing the genomes of 1000 actinobacteria strains.</title>
        <authorList>
            <person name="Klenk H.-P."/>
        </authorList>
    </citation>
    <scope>NUCLEOTIDE SEQUENCE [LARGE SCALE GENOMIC DNA]</scope>
    <source>
        <strain evidence="1 2">DSM 45913</strain>
    </source>
</reference>
<dbReference type="Proteomes" id="UP000583800">
    <property type="component" value="Unassembled WGS sequence"/>
</dbReference>
<dbReference type="InterPro" id="IPR036388">
    <property type="entry name" value="WH-like_DNA-bd_sf"/>
</dbReference>
<dbReference type="AlphaFoldDB" id="A0A7X0EXU8"/>
<proteinExistence type="predicted"/>
<evidence type="ECO:0008006" key="3">
    <source>
        <dbReference type="Google" id="ProtNLM"/>
    </source>
</evidence>
<dbReference type="SUPFAM" id="SSF46785">
    <property type="entry name" value="Winged helix' DNA-binding domain"/>
    <property type="match status" value="1"/>
</dbReference>
<evidence type="ECO:0000313" key="2">
    <source>
        <dbReference type="Proteomes" id="UP000583800"/>
    </source>
</evidence>
<gene>
    <name evidence="1" type="ORF">FHU36_004548</name>
</gene>
<accession>A0A7X0EXU8</accession>
<keyword evidence="2" id="KW-1185">Reference proteome</keyword>
<dbReference type="Gene3D" id="1.10.10.10">
    <property type="entry name" value="Winged helix-like DNA-binding domain superfamily/Winged helix DNA-binding domain"/>
    <property type="match status" value="1"/>
</dbReference>